<organism evidence="6 7">
    <name type="scientific">Sorangium cellulosum</name>
    <name type="common">Polyangium cellulosum</name>
    <dbReference type="NCBI Taxonomy" id="56"/>
    <lineage>
        <taxon>Bacteria</taxon>
        <taxon>Pseudomonadati</taxon>
        <taxon>Myxococcota</taxon>
        <taxon>Polyangia</taxon>
        <taxon>Polyangiales</taxon>
        <taxon>Polyangiaceae</taxon>
        <taxon>Sorangium</taxon>
    </lineage>
</organism>
<evidence type="ECO:0000259" key="5">
    <source>
        <dbReference type="PROSITE" id="PS50931"/>
    </source>
</evidence>
<dbReference type="EMBL" id="CP012672">
    <property type="protein sequence ID" value="AUX31822.1"/>
    <property type="molecule type" value="Genomic_DNA"/>
</dbReference>
<dbReference type="GO" id="GO:0006351">
    <property type="term" value="P:DNA-templated transcription"/>
    <property type="evidence" value="ECO:0007669"/>
    <property type="project" value="TreeGrafter"/>
</dbReference>
<feature type="domain" description="HTH lysR-type" evidence="5">
    <location>
        <begin position="1"/>
        <end position="59"/>
    </location>
</feature>
<dbReference type="RefSeq" id="WP_129575539.1">
    <property type="nucleotide sequence ID" value="NZ_CP012672.1"/>
</dbReference>
<dbReference type="GO" id="GO:0003700">
    <property type="term" value="F:DNA-binding transcription factor activity"/>
    <property type="evidence" value="ECO:0007669"/>
    <property type="project" value="InterPro"/>
</dbReference>
<dbReference type="InterPro" id="IPR000847">
    <property type="entry name" value="LysR_HTH_N"/>
</dbReference>
<sequence length="318" mass="34734">MQDLNDFFFFAEVVANGGFAKAGRALRQPKSKLSRRIAQLEARLGVRLIERSSRRFSVTEVGQAFYERCRSVMSEVALAEAIVAEAQGEPQGLVRLSCPTGMMELVRPILPSFMERYPRVALQVIPTNRRVDLIEERIDIALRVRTKLDTDATLTRKTLAKSRRFLVASPALARRLGGAPEIAALASVPTLSQSEQAGEDAWELVGPDAQTHVVRHAPRLSCGDFAALREAAIAGLGVALLPDHIAAADLRAGKLVRVFPEWYVTEGIVHLVFTSRRGLPPAIRALIEHLARHIHDDVMKEGIDGGGCRPGGLATTPT</sequence>
<dbReference type="Pfam" id="PF00126">
    <property type="entry name" value="HTH_1"/>
    <property type="match status" value="1"/>
</dbReference>
<evidence type="ECO:0000313" key="7">
    <source>
        <dbReference type="Proteomes" id="UP000295497"/>
    </source>
</evidence>
<dbReference type="InterPro" id="IPR058163">
    <property type="entry name" value="LysR-type_TF_proteobact-type"/>
</dbReference>
<keyword evidence="4" id="KW-0804">Transcription</keyword>
<evidence type="ECO:0000313" key="6">
    <source>
        <dbReference type="EMBL" id="AUX31822.1"/>
    </source>
</evidence>
<name>A0A4V0NG38_SORCE</name>
<proteinExistence type="inferred from homology"/>
<dbReference type="Proteomes" id="UP000295497">
    <property type="component" value="Chromosome"/>
</dbReference>
<dbReference type="Gene3D" id="1.10.10.10">
    <property type="entry name" value="Winged helix-like DNA-binding domain superfamily/Winged helix DNA-binding domain"/>
    <property type="match status" value="1"/>
</dbReference>
<accession>A0A4V0NG38</accession>
<evidence type="ECO:0000256" key="1">
    <source>
        <dbReference type="ARBA" id="ARBA00009437"/>
    </source>
</evidence>
<gene>
    <name evidence="6" type="primary">lysR</name>
    <name evidence="6" type="ORF">SOCE836_039550</name>
</gene>
<keyword evidence="2" id="KW-0805">Transcription regulation</keyword>
<dbReference type="PANTHER" id="PTHR30537">
    <property type="entry name" value="HTH-TYPE TRANSCRIPTIONAL REGULATOR"/>
    <property type="match status" value="1"/>
</dbReference>
<keyword evidence="3" id="KW-0238">DNA-binding</keyword>
<protein>
    <submittedName>
        <fullName evidence="6">LysR family transcriptional regulator</fullName>
    </submittedName>
</protein>
<dbReference type="SUPFAM" id="SSF46785">
    <property type="entry name" value="Winged helix' DNA-binding domain"/>
    <property type="match status" value="1"/>
</dbReference>
<dbReference type="CDD" id="cd08473">
    <property type="entry name" value="PBP2_CrgA_like_4"/>
    <property type="match status" value="1"/>
</dbReference>
<dbReference type="FunFam" id="1.10.10.10:FF:000001">
    <property type="entry name" value="LysR family transcriptional regulator"/>
    <property type="match status" value="1"/>
</dbReference>
<evidence type="ECO:0000256" key="2">
    <source>
        <dbReference type="ARBA" id="ARBA00023015"/>
    </source>
</evidence>
<dbReference type="InterPro" id="IPR036390">
    <property type="entry name" value="WH_DNA-bd_sf"/>
</dbReference>
<dbReference type="InterPro" id="IPR005119">
    <property type="entry name" value="LysR_subst-bd"/>
</dbReference>
<dbReference type="PANTHER" id="PTHR30537:SF31">
    <property type="entry name" value="TRANSCRIPTIONAL REGULATOR, LYSR FAMILY"/>
    <property type="match status" value="1"/>
</dbReference>
<reference evidence="6 7" key="1">
    <citation type="submission" date="2015-09" db="EMBL/GenBank/DDBJ databases">
        <title>Sorangium comparison.</title>
        <authorList>
            <person name="Zaburannyi N."/>
            <person name="Bunk B."/>
            <person name="Overmann J."/>
            <person name="Mueller R."/>
        </authorList>
    </citation>
    <scope>NUCLEOTIDE SEQUENCE [LARGE SCALE GENOMIC DNA]</scope>
    <source>
        <strain evidence="6 7">So ce836</strain>
    </source>
</reference>
<dbReference type="Gene3D" id="3.40.190.290">
    <property type="match status" value="1"/>
</dbReference>
<dbReference type="GO" id="GO:0043565">
    <property type="term" value="F:sequence-specific DNA binding"/>
    <property type="evidence" value="ECO:0007669"/>
    <property type="project" value="TreeGrafter"/>
</dbReference>
<dbReference type="AlphaFoldDB" id="A0A4V0NG38"/>
<evidence type="ECO:0000256" key="3">
    <source>
        <dbReference type="ARBA" id="ARBA00023125"/>
    </source>
</evidence>
<comment type="similarity">
    <text evidence="1">Belongs to the LysR transcriptional regulatory family.</text>
</comment>
<evidence type="ECO:0000256" key="4">
    <source>
        <dbReference type="ARBA" id="ARBA00023163"/>
    </source>
</evidence>
<dbReference type="InterPro" id="IPR036388">
    <property type="entry name" value="WH-like_DNA-bd_sf"/>
</dbReference>
<dbReference type="Pfam" id="PF03466">
    <property type="entry name" value="LysR_substrate"/>
    <property type="match status" value="1"/>
</dbReference>
<dbReference type="SUPFAM" id="SSF53850">
    <property type="entry name" value="Periplasmic binding protein-like II"/>
    <property type="match status" value="1"/>
</dbReference>
<dbReference type="PROSITE" id="PS50931">
    <property type="entry name" value="HTH_LYSR"/>
    <property type="match status" value="1"/>
</dbReference>